<feature type="compositionally biased region" description="Polar residues" evidence="5">
    <location>
        <begin position="164"/>
        <end position="173"/>
    </location>
</feature>
<dbReference type="PANTHER" id="PTHR14577">
    <property type="entry name" value="NUCLEOLAR PROTEIN 12"/>
    <property type="match status" value="1"/>
</dbReference>
<dbReference type="InterPro" id="IPR019186">
    <property type="entry name" value="Nucleolar_protein_12"/>
</dbReference>
<evidence type="ECO:0000256" key="4">
    <source>
        <dbReference type="ARBA" id="ARBA00023242"/>
    </source>
</evidence>
<proteinExistence type="inferred from homology"/>
<comment type="similarity">
    <text evidence="2">Belongs to the RRP17 family.</text>
</comment>
<accession>A0A8E2JXZ3</accession>
<evidence type="ECO:0000256" key="2">
    <source>
        <dbReference type="ARBA" id="ARBA00007175"/>
    </source>
</evidence>
<feature type="compositionally biased region" description="Acidic residues" evidence="5">
    <location>
        <begin position="86"/>
        <end position="114"/>
    </location>
</feature>
<evidence type="ECO:0008006" key="8">
    <source>
        <dbReference type="Google" id="ProtNLM"/>
    </source>
</evidence>
<dbReference type="EMBL" id="KV748735">
    <property type="protein sequence ID" value="OCL13339.1"/>
    <property type="molecule type" value="Genomic_DNA"/>
</dbReference>
<dbReference type="GO" id="GO:0005730">
    <property type="term" value="C:nucleolus"/>
    <property type="evidence" value="ECO:0007669"/>
    <property type="project" value="UniProtKB-SubCell"/>
</dbReference>
<evidence type="ECO:0000313" key="7">
    <source>
        <dbReference type="Proteomes" id="UP000250140"/>
    </source>
</evidence>
<dbReference type="PANTHER" id="PTHR14577:SF0">
    <property type="entry name" value="NUCLEOLAR PROTEIN 12"/>
    <property type="match status" value="1"/>
</dbReference>
<gene>
    <name evidence="6" type="ORF">AOQ84DRAFT_283363</name>
</gene>
<dbReference type="OrthoDB" id="551633at2759"/>
<keyword evidence="4" id="KW-0539">Nucleus</keyword>
<feature type="region of interest" description="Disordered" evidence="5">
    <location>
        <begin position="36"/>
        <end position="220"/>
    </location>
</feature>
<evidence type="ECO:0000256" key="3">
    <source>
        <dbReference type="ARBA" id="ARBA00023054"/>
    </source>
</evidence>
<keyword evidence="7" id="KW-1185">Reference proteome</keyword>
<feature type="compositionally biased region" description="Basic and acidic residues" evidence="5">
    <location>
        <begin position="115"/>
        <end position="128"/>
    </location>
</feature>
<dbReference type="GO" id="GO:0019843">
    <property type="term" value="F:rRNA binding"/>
    <property type="evidence" value="ECO:0007669"/>
    <property type="project" value="TreeGrafter"/>
</dbReference>
<feature type="compositionally biased region" description="Basic and acidic residues" evidence="5">
    <location>
        <begin position="193"/>
        <end position="220"/>
    </location>
</feature>
<evidence type="ECO:0000313" key="6">
    <source>
        <dbReference type="EMBL" id="OCL13339.1"/>
    </source>
</evidence>
<reference evidence="6 7" key="1">
    <citation type="journal article" date="2016" name="Nat. Commun.">
        <title>Ectomycorrhizal ecology is imprinted in the genome of the dominant symbiotic fungus Cenococcum geophilum.</title>
        <authorList>
            <consortium name="DOE Joint Genome Institute"/>
            <person name="Peter M."/>
            <person name="Kohler A."/>
            <person name="Ohm R.A."/>
            <person name="Kuo A."/>
            <person name="Krutzmann J."/>
            <person name="Morin E."/>
            <person name="Arend M."/>
            <person name="Barry K.W."/>
            <person name="Binder M."/>
            <person name="Choi C."/>
            <person name="Clum A."/>
            <person name="Copeland A."/>
            <person name="Grisel N."/>
            <person name="Haridas S."/>
            <person name="Kipfer T."/>
            <person name="LaButti K."/>
            <person name="Lindquist E."/>
            <person name="Lipzen A."/>
            <person name="Maire R."/>
            <person name="Meier B."/>
            <person name="Mihaltcheva S."/>
            <person name="Molinier V."/>
            <person name="Murat C."/>
            <person name="Poggeler S."/>
            <person name="Quandt C.A."/>
            <person name="Sperisen C."/>
            <person name="Tritt A."/>
            <person name="Tisserant E."/>
            <person name="Crous P.W."/>
            <person name="Henrissat B."/>
            <person name="Nehls U."/>
            <person name="Egli S."/>
            <person name="Spatafora J.W."/>
            <person name="Grigoriev I.V."/>
            <person name="Martin F.M."/>
        </authorList>
    </citation>
    <scope>NUCLEOTIDE SEQUENCE [LARGE SCALE GENOMIC DNA]</scope>
    <source>
        <strain evidence="6 7">CBS 207.34</strain>
    </source>
</reference>
<sequence>MAPPTKRRKISAVEEITFDPAAREEFLTGFHKRKLARAKHAQEEAAKKEREERVRQRRELRQQRKEDLERHVQEVNALLRKANGDLGEEGEDEEDEAADGEGPEEEWIGFEEPAEINREEEYIDEDKYTTVTVETVDISKSGFVKLEQSGSDEDSKGREETAVGSKSQTSNKRIWTKEKPSKDRPKKKKKKFRYESKADRKVTRLKERSKNRDQAKARRS</sequence>
<dbReference type="Pfam" id="PF09805">
    <property type="entry name" value="Nop25"/>
    <property type="match status" value="1"/>
</dbReference>
<feature type="compositionally biased region" description="Basic and acidic residues" evidence="5">
    <location>
        <begin position="40"/>
        <end position="73"/>
    </location>
</feature>
<evidence type="ECO:0000256" key="1">
    <source>
        <dbReference type="ARBA" id="ARBA00004604"/>
    </source>
</evidence>
<keyword evidence="3" id="KW-0175">Coiled coil</keyword>
<organism evidence="6 7">
    <name type="scientific">Glonium stellatum</name>
    <dbReference type="NCBI Taxonomy" id="574774"/>
    <lineage>
        <taxon>Eukaryota</taxon>
        <taxon>Fungi</taxon>
        <taxon>Dikarya</taxon>
        <taxon>Ascomycota</taxon>
        <taxon>Pezizomycotina</taxon>
        <taxon>Dothideomycetes</taxon>
        <taxon>Pleosporomycetidae</taxon>
        <taxon>Gloniales</taxon>
        <taxon>Gloniaceae</taxon>
        <taxon>Glonium</taxon>
    </lineage>
</organism>
<protein>
    <recommendedName>
        <fullName evidence="8">Nucleolar protein 12</fullName>
    </recommendedName>
</protein>
<comment type="subcellular location">
    <subcellularLocation>
        <location evidence="1">Nucleus</location>
        <location evidence="1">Nucleolus</location>
    </subcellularLocation>
</comment>
<dbReference type="AlphaFoldDB" id="A0A8E2JXZ3"/>
<dbReference type="Proteomes" id="UP000250140">
    <property type="component" value="Unassembled WGS sequence"/>
</dbReference>
<evidence type="ECO:0000256" key="5">
    <source>
        <dbReference type="SAM" id="MobiDB-lite"/>
    </source>
</evidence>
<name>A0A8E2JXZ3_9PEZI</name>